<keyword evidence="2" id="KW-1185">Reference proteome</keyword>
<dbReference type="RefSeq" id="WP_006113159.1">
    <property type="nucleotide sequence ID" value="NZ_AOJL01000032.1"/>
</dbReference>
<dbReference type="AlphaFoldDB" id="M0ELX2"/>
<dbReference type="EMBL" id="AOJL01000032">
    <property type="protein sequence ID" value="ELZ47892.1"/>
    <property type="molecule type" value="Genomic_DNA"/>
</dbReference>
<evidence type="ECO:0000313" key="1">
    <source>
        <dbReference type="EMBL" id="ELZ47892.1"/>
    </source>
</evidence>
<proteinExistence type="predicted"/>
<dbReference type="OrthoDB" id="330481at2157"/>
<organism evidence="1 2">
    <name type="scientific">Halorubrum coriense DSM 10284</name>
    <dbReference type="NCBI Taxonomy" id="1227466"/>
    <lineage>
        <taxon>Archaea</taxon>
        <taxon>Methanobacteriati</taxon>
        <taxon>Methanobacteriota</taxon>
        <taxon>Stenosarchaea group</taxon>
        <taxon>Halobacteria</taxon>
        <taxon>Halobacteriales</taxon>
        <taxon>Haloferacaceae</taxon>
        <taxon>Halorubrum</taxon>
    </lineage>
</organism>
<gene>
    <name evidence="1" type="ORF">C464_08220</name>
</gene>
<evidence type="ECO:0000313" key="2">
    <source>
        <dbReference type="Proteomes" id="UP000011509"/>
    </source>
</evidence>
<sequence length="233" mass="26129">MAQETLVYLTGSSDEMIAEQYEQCVELIEHRTDKSLGEGGKADHLRRLKRSAAVNVPIADDDKPDIRFVAERLDIDRDGETAGEVMSTAFGQGVGEMIVADAKPHIIQASQAYEYLRKVDKLTIASKRITIERGASPETIHRTMAAVKTRKTTRNDDEILKEQWSGGRPPVATEVIDGQLVKGDNYHDVRELIHRVVFDDLSKSEASRQIGCTRRTITNTINKRPDLFDIPQQ</sequence>
<dbReference type="Proteomes" id="UP000011509">
    <property type="component" value="Unassembled WGS sequence"/>
</dbReference>
<dbReference type="PATRIC" id="fig|1227466.3.peg.1653"/>
<reference evidence="1 2" key="1">
    <citation type="journal article" date="2014" name="PLoS Genet.">
        <title>Phylogenetically driven sequencing of extremely halophilic archaea reveals strategies for static and dynamic osmo-response.</title>
        <authorList>
            <person name="Becker E.A."/>
            <person name="Seitzer P.M."/>
            <person name="Tritt A."/>
            <person name="Larsen D."/>
            <person name="Krusor M."/>
            <person name="Yao A.I."/>
            <person name="Wu D."/>
            <person name="Madern D."/>
            <person name="Eisen J.A."/>
            <person name="Darling A.E."/>
            <person name="Facciotti M.T."/>
        </authorList>
    </citation>
    <scope>NUCLEOTIDE SEQUENCE [LARGE SCALE GENOMIC DNA]</scope>
    <source>
        <strain evidence="1 2">DSM 10284</strain>
    </source>
</reference>
<comment type="caution">
    <text evidence="1">The sequence shown here is derived from an EMBL/GenBank/DDBJ whole genome shotgun (WGS) entry which is preliminary data.</text>
</comment>
<protein>
    <submittedName>
        <fullName evidence="1">Resolvase</fullName>
    </submittedName>
</protein>
<name>M0ELX2_9EURY</name>
<accession>M0ELX2</accession>